<keyword evidence="2" id="KW-1185">Reference proteome</keyword>
<proteinExistence type="predicted"/>
<dbReference type="EMBL" id="FMHU01000001">
    <property type="protein sequence ID" value="SCL16876.1"/>
    <property type="molecule type" value="Genomic_DNA"/>
</dbReference>
<gene>
    <name evidence="1" type="ORF">GA0074694_1803</name>
</gene>
<evidence type="ECO:0000313" key="1">
    <source>
        <dbReference type="EMBL" id="SCL16876.1"/>
    </source>
</evidence>
<dbReference type="RefSeq" id="WP_245714603.1">
    <property type="nucleotide sequence ID" value="NZ_FMHU01000001.1"/>
</dbReference>
<dbReference type="STRING" id="47866.GA0074694_1803"/>
<evidence type="ECO:0000313" key="2">
    <source>
        <dbReference type="Proteomes" id="UP000198906"/>
    </source>
</evidence>
<sequence length="99" mass="11089">MPTVVQPALIPLTLLLLVGAAVVFSRRPLVALRYAFREMEAVVRSALRLPPAAAKVCAIRCPRCRRWVKPRRFDLQRMACRGCLIRFGARSVRGGDLCL</sequence>
<dbReference type="Proteomes" id="UP000198906">
    <property type="component" value="Unassembled WGS sequence"/>
</dbReference>
<accession>A0A1C6RI50</accession>
<dbReference type="AlphaFoldDB" id="A0A1C6RI50"/>
<name>A0A1C6RI50_9ACTN</name>
<organism evidence="1 2">
    <name type="scientific">Micromonospora inyonensis</name>
    <dbReference type="NCBI Taxonomy" id="47866"/>
    <lineage>
        <taxon>Bacteria</taxon>
        <taxon>Bacillati</taxon>
        <taxon>Actinomycetota</taxon>
        <taxon>Actinomycetes</taxon>
        <taxon>Micromonosporales</taxon>
        <taxon>Micromonosporaceae</taxon>
        <taxon>Micromonospora</taxon>
    </lineage>
</organism>
<reference evidence="2" key="1">
    <citation type="submission" date="2016-06" db="EMBL/GenBank/DDBJ databases">
        <authorList>
            <person name="Varghese N."/>
        </authorList>
    </citation>
    <scope>NUCLEOTIDE SEQUENCE [LARGE SCALE GENOMIC DNA]</scope>
    <source>
        <strain evidence="2">DSM 46123</strain>
    </source>
</reference>
<protein>
    <submittedName>
        <fullName evidence="1">Uncharacterized protein</fullName>
    </submittedName>
</protein>